<feature type="transmembrane region" description="Helical" evidence="7">
    <location>
        <begin position="184"/>
        <end position="203"/>
    </location>
</feature>
<feature type="transmembrane region" description="Helical" evidence="7">
    <location>
        <begin position="284"/>
        <end position="310"/>
    </location>
</feature>
<dbReference type="InterPro" id="IPR045621">
    <property type="entry name" value="BPD_transp_1_N"/>
</dbReference>
<name>A0A5C8PNI4_9HYPH</name>
<evidence type="ECO:0000256" key="4">
    <source>
        <dbReference type="ARBA" id="ARBA00022692"/>
    </source>
</evidence>
<gene>
    <name evidence="9" type="ORF">FHP25_14845</name>
</gene>
<dbReference type="CDD" id="cd06261">
    <property type="entry name" value="TM_PBP2"/>
    <property type="match status" value="1"/>
</dbReference>
<keyword evidence="4 7" id="KW-0812">Transmembrane</keyword>
<feature type="domain" description="ABC transmembrane type-1" evidence="8">
    <location>
        <begin position="98"/>
        <end position="307"/>
    </location>
</feature>
<evidence type="ECO:0000259" key="8">
    <source>
        <dbReference type="PROSITE" id="PS50928"/>
    </source>
</evidence>
<dbReference type="SUPFAM" id="SSF161098">
    <property type="entry name" value="MetI-like"/>
    <property type="match status" value="1"/>
</dbReference>
<reference evidence="9 10" key="1">
    <citation type="submission" date="2019-06" db="EMBL/GenBank/DDBJ databases">
        <title>New taxonomy in bacterial strain CC-CFT640, isolated from vineyard.</title>
        <authorList>
            <person name="Lin S.-Y."/>
            <person name="Tsai C.-F."/>
            <person name="Young C.-C."/>
        </authorList>
    </citation>
    <scope>NUCLEOTIDE SEQUENCE [LARGE SCALE GENOMIC DNA]</scope>
    <source>
        <strain evidence="9 10">CC-CFT640</strain>
    </source>
</reference>
<comment type="subcellular location">
    <subcellularLocation>
        <location evidence="1 7">Cell membrane</location>
        <topology evidence="1 7">Multi-pass membrane protein</topology>
    </subcellularLocation>
</comment>
<organism evidence="9 10">
    <name type="scientific">Vineibacter terrae</name>
    <dbReference type="NCBI Taxonomy" id="2586908"/>
    <lineage>
        <taxon>Bacteria</taxon>
        <taxon>Pseudomonadati</taxon>
        <taxon>Pseudomonadota</taxon>
        <taxon>Alphaproteobacteria</taxon>
        <taxon>Hyphomicrobiales</taxon>
        <taxon>Vineibacter</taxon>
    </lineage>
</organism>
<dbReference type="Gene3D" id="1.10.3720.10">
    <property type="entry name" value="MetI-like"/>
    <property type="match status" value="1"/>
</dbReference>
<feature type="transmembrane region" description="Helical" evidence="7">
    <location>
        <begin position="106"/>
        <end position="125"/>
    </location>
</feature>
<feature type="transmembrane region" description="Helical" evidence="7">
    <location>
        <begin position="137"/>
        <end position="164"/>
    </location>
</feature>
<evidence type="ECO:0000256" key="6">
    <source>
        <dbReference type="ARBA" id="ARBA00023136"/>
    </source>
</evidence>
<evidence type="ECO:0000256" key="2">
    <source>
        <dbReference type="ARBA" id="ARBA00022448"/>
    </source>
</evidence>
<keyword evidence="3" id="KW-1003">Cell membrane</keyword>
<dbReference type="PANTHER" id="PTHR43163:SF3">
    <property type="entry name" value="PEPTIDE ABC TRANSPORTER PERMEASE PROTEIN"/>
    <property type="match status" value="1"/>
</dbReference>
<keyword evidence="5 7" id="KW-1133">Transmembrane helix</keyword>
<proteinExistence type="inferred from homology"/>
<evidence type="ECO:0000256" key="7">
    <source>
        <dbReference type="RuleBase" id="RU363032"/>
    </source>
</evidence>
<keyword evidence="10" id="KW-1185">Reference proteome</keyword>
<dbReference type="AlphaFoldDB" id="A0A5C8PNI4"/>
<keyword evidence="2 7" id="KW-0813">Transport</keyword>
<sequence>MPTRISNLAQRIGHLVAVLLLVSVATFGMLELLPGNLAYSILGEGAQPEAIARVEKELGLDRPLPERFLGWLGNALAGDLGKSYATGETVSHAIAQRLPVSLQLMIAAQILALLLALPLGLWAGYREGGTIDRLISGSAFGVLAVPHFVLGIVLILLLAVWLRWLPASGFVAFETDPIGNIRSMILPSLTLALVEAPVYLRLLRSDVASTLREEFVVVARAKGLSDWRILLTHTLRPSSFSLVTVMGINIGHLIGGTVIIETLFALPGIGRLLIEAINTRDLMMVQGVVLFIAAAFVLVNLLVDTIYAVLDPRLRHGR</sequence>
<evidence type="ECO:0000256" key="5">
    <source>
        <dbReference type="ARBA" id="ARBA00022989"/>
    </source>
</evidence>
<dbReference type="RefSeq" id="WP_147847728.1">
    <property type="nucleotide sequence ID" value="NZ_VDUZ01000015.1"/>
</dbReference>
<dbReference type="GO" id="GO:0055085">
    <property type="term" value="P:transmembrane transport"/>
    <property type="evidence" value="ECO:0007669"/>
    <property type="project" value="InterPro"/>
</dbReference>
<dbReference type="Pfam" id="PF00528">
    <property type="entry name" value="BPD_transp_1"/>
    <property type="match status" value="1"/>
</dbReference>
<evidence type="ECO:0000313" key="10">
    <source>
        <dbReference type="Proteomes" id="UP000321638"/>
    </source>
</evidence>
<dbReference type="EMBL" id="VDUZ01000015">
    <property type="protein sequence ID" value="TXL75157.1"/>
    <property type="molecule type" value="Genomic_DNA"/>
</dbReference>
<keyword evidence="6 7" id="KW-0472">Membrane</keyword>
<dbReference type="InterPro" id="IPR000515">
    <property type="entry name" value="MetI-like"/>
</dbReference>
<comment type="similarity">
    <text evidence="7">Belongs to the binding-protein-dependent transport system permease family.</text>
</comment>
<dbReference type="PROSITE" id="PS50928">
    <property type="entry name" value="ABC_TM1"/>
    <property type="match status" value="1"/>
</dbReference>
<feature type="transmembrane region" description="Helical" evidence="7">
    <location>
        <begin position="240"/>
        <end position="264"/>
    </location>
</feature>
<dbReference type="PANTHER" id="PTHR43163">
    <property type="entry name" value="DIPEPTIDE TRANSPORT SYSTEM PERMEASE PROTEIN DPPB-RELATED"/>
    <property type="match status" value="1"/>
</dbReference>
<dbReference type="InterPro" id="IPR035906">
    <property type="entry name" value="MetI-like_sf"/>
</dbReference>
<feature type="transmembrane region" description="Helical" evidence="7">
    <location>
        <begin position="12"/>
        <end position="30"/>
    </location>
</feature>
<evidence type="ECO:0000256" key="3">
    <source>
        <dbReference type="ARBA" id="ARBA00022475"/>
    </source>
</evidence>
<comment type="caution">
    <text evidence="9">The sequence shown here is derived from an EMBL/GenBank/DDBJ whole genome shotgun (WGS) entry which is preliminary data.</text>
</comment>
<dbReference type="Pfam" id="PF19300">
    <property type="entry name" value="BPD_transp_1_N"/>
    <property type="match status" value="1"/>
</dbReference>
<evidence type="ECO:0000256" key="1">
    <source>
        <dbReference type="ARBA" id="ARBA00004651"/>
    </source>
</evidence>
<dbReference type="Proteomes" id="UP000321638">
    <property type="component" value="Unassembled WGS sequence"/>
</dbReference>
<protein>
    <submittedName>
        <fullName evidence="9">ABC transporter permease</fullName>
    </submittedName>
</protein>
<evidence type="ECO:0000313" key="9">
    <source>
        <dbReference type="EMBL" id="TXL75157.1"/>
    </source>
</evidence>
<accession>A0A5C8PNI4</accession>
<dbReference type="OrthoDB" id="9803623at2"/>
<dbReference type="GO" id="GO:0005886">
    <property type="term" value="C:plasma membrane"/>
    <property type="evidence" value="ECO:0007669"/>
    <property type="project" value="UniProtKB-SubCell"/>
</dbReference>